<name>A0A210QEX3_MIZYE</name>
<evidence type="ECO:0000313" key="4">
    <source>
        <dbReference type="Proteomes" id="UP000242188"/>
    </source>
</evidence>
<dbReference type="Pfam" id="PF18738">
    <property type="entry name" value="HEPN_DZIP3"/>
    <property type="match status" value="1"/>
</dbReference>
<dbReference type="GO" id="GO:0016301">
    <property type="term" value="F:kinase activity"/>
    <property type="evidence" value="ECO:0007669"/>
    <property type="project" value="UniProtKB-KW"/>
</dbReference>
<feature type="compositionally biased region" description="Acidic residues" evidence="1">
    <location>
        <begin position="327"/>
        <end position="342"/>
    </location>
</feature>
<dbReference type="InterPro" id="IPR027417">
    <property type="entry name" value="P-loop_NTPase"/>
</dbReference>
<reference evidence="3 4" key="1">
    <citation type="journal article" date="2017" name="Nat. Ecol. Evol.">
        <title>Scallop genome provides insights into evolution of bilaterian karyotype and development.</title>
        <authorList>
            <person name="Wang S."/>
            <person name="Zhang J."/>
            <person name="Jiao W."/>
            <person name="Li J."/>
            <person name="Xun X."/>
            <person name="Sun Y."/>
            <person name="Guo X."/>
            <person name="Huan P."/>
            <person name="Dong B."/>
            <person name="Zhang L."/>
            <person name="Hu X."/>
            <person name="Sun X."/>
            <person name="Wang J."/>
            <person name="Zhao C."/>
            <person name="Wang Y."/>
            <person name="Wang D."/>
            <person name="Huang X."/>
            <person name="Wang R."/>
            <person name="Lv J."/>
            <person name="Li Y."/>
            <person name="Zhang Z."/>
            <person name="Liu B."/>
            <person name="Lu W."/>
            <person name="Hui Y."/>
            <person name="Liang J."/>
            <person name="Zhou Z."/>
            <person name="Hou R."/>
            <person name="Li X."/>
            <person name="Liu Y."/>
            <person name="Li H."/>
            <person name="Ning X."/>
            <person name="Lin Y."/>
            <person name="Zhao L."/>
            <person name="Xing Q."/>
            <person name="Dou J."/>
            <person name="Li Y."/>
            <person name="Mao J."/>
            <person name="Guo H."/>
            <person name="Dou H."/>
            <person name="Li T."/>
            <person name="Mu C."/>
            <person name="Jiang W."/>
            <person name="Fu Q."/>
            <person name="Fu X."/>
            <person name="Miao Y."/>
            <person name="Liu J."/>
            <person name="Yu Q."/>
            <person name="Li R."/>
            <person name="Liao H."/>
            <person name="Li X."/>
            <person name="Kong Y."/>
            <person name="Jiang Z."/>
            <person name="Chourrout D."/>
            <person name="Li R."/>
            <person name="Bao Z."/>
        </authorList>
    </citation>
    <scope>NUCLEOTIDE SEQUENCE [LARGE SCALE GENOMIC DNA]</scope>
    <source>
        <strain evidence="3 4">PY_sf001</strain>
    </source>
</reference>
<keyword evidence="3" id="KW-0418">Kinase</keyword>
<sequence>MASKYHFNRETTNFARLSRVIIDVYRDLLISVLKVKLSPQGLTAILQNQGDHLYKIFEQRQRQILYPSGGVFSCTLEDLDFTILYKLLRNLRGINIPPPKCGWGRTPDPADRSVSANIERLRAHRYATIGHQPTASMSDPEFNNRWSLIRQSVLEIEKAVLFGDTYVTAMDALLTMDIDPDAVKRYIQVQELPMKTQKAESEVNARKKNNYKESMKEEAETQNINLTLIDHARAGKTCLMRQLLRKPIKIGGTDRTNLAELLTKRLRYKLGTSAKERERLEKGKEAELCRLRLRRLRKRREDTKMTLIYQRNDPLGTGSSDMGPTENETDTSDSSEELEEESPPFMGEINASQMADDQIKAIEDIHKEEKSIDDSSVAYVTLFDFGGDNVFRNCQHCIMSANSIYLLVFDVSLFDNESESEQDYVIDEIDFWMNLVATYAKDESTKGKPPIILIGSHMDEVEKVSPVEKFTDMIKVKEIHADMVTGLHCWIYPTSTNRWETFQTQLEPFLADAELYDVPDNSMAKICKTLMSKEVIDYGEYSTLREIVNRIHVKAAGVIDKAMVDLLNYWP</sequence>
<dbReference type="Gene3D" id="3.40.50.300">
    <property type="entry name" value="P-loop containing nucleotide triphosphate hydrolases"/>
    <property type="match status" value="1"/>
</dbReference>
<evidence type="ECO:0000313" key="3">
    <source>
        <dbReference type="EMBL" id="OWF47300.1"/>
    </source>
</evidence>
<dbReference type="SUPFAM" id="SSF52540">
    <property type="entry name" value="P-loop containing nucleoside triphosphate hydrolases"/>
    <property type="match status" value="1"/>
</dbReference>
<keyword evidence="4" id="KW-1185">Reference proteome</keyword>
<keyword evidence="3" id="KW-0808">Transferase</keyword>
<proteinExistence type="predicted"/>
<feature type="region of interest" description="Disordered" evidence="1">
    <location>
        <begin position="311"/>
        <end position="342"/>
    </location>
</feature>
<evidence type="ECO:0000259" key="2">
    <source>
        <dbReference type="Pfam" id="PF18738"/>
    </source>
</evidence>
<organism evidence="3 4">
    <name type="scientific">Mizuhopecten yessoensis</name>
    <name type="common">Japanese scallop</name>
    <name type="synonym">Patinopecten yessoensis</name>
    <dbReference type="NCBI Taxonomy" id="6573"/>
    <lineage>
        <taxon>Eukaryota</taxon>
        <taxon>Metazoa</taxon>
        <taxon>Spiralia</taxon>
        <taxon>Lophotrochozoa</taxon>
        <taxon>Mollusca</taxon>
        <taxon>Bivalvia</taxon>
        <taxon>Autobranchia</taxon>
        <taxon>Pteriomorphia</taxon>
        <taxon>Pectinida</taxon>
        <taxon>Pectinoidea</taxon>
        <taxon>Pectinidae</taxon>
        <taxon>Mizuhopecten</taxon>
    </lineage>
</organism>
<evidence type="ECO:0000256" key="1">
    <source>
        <dbReference type="SAM" id="MobiDB-lite"/>
    </source>
</evidence>
<dbReference type="InterPro" id="IPR041249">
    <property type="entry name" value="HEPN_DZIP3"/>
</dbReference>
<protein>
    <submittedName>
        <fullName evidence="3">Serine/threonine-protein kinase roco5</fullName>
    </submittedName>
</protein>
<dbReference type="AlphaFoldDB" id="A0A210QEX3"/>
<comment type="caution">
    <text evidence="3">The sequence shown here is derived from an EMBL/GenBank/DDBJ whole genome shotgun (WGS) entry which is preliminary data.</text>
</comment>
<accession>A0A210QEX3</accession>
<dbReference type="OrthoDB" id="5958466at2759"/>
<feature type="domain" description="DZIP3-like HEPN" evidence="2">
    <location>
        <begin position="43"/>
        <end position="186"/>
    </location>
</feature>
<dbReference type="Proteomes" id="UP000242188">
    <property type="component" value="Unassembled WGS sequence"/>
</dbReference>
<gene>
    <name evidence="3" type="ORF">KP79_PYT23444</name>
</gene>
<dbReference type="EMBL" id="NEDP02003953">
    <property type="protein sequence ID" value="OWF47300.1"/>
    <property type="molecule type" value="Genomic_DNA"/>
</dbReference>